<accession>A0A484MQV5</accession>
<dbReference type="Proteomes" id="UP000595140">
    <property type="component" value="Unassembled WGS sequence"/>
</dbReference>
<reference evidence="3 4" key="1">
    <citation type="submission" date="2018-04" db="EMBL/GenBank/DDBJ databases">
        <authorList>
            <person name="Vogel A."/>
        </authorList>
    </citation>
    <scope>NUCLEOTIDE SEQUENCE [LARGE SCALE GENOMIC DNA]</scope>
</reference>
<dbReference type="PANTHER" id="PTHR46775">
    <property type="entry name" value="FLOCCULATION PROTEIN (DUF1296)"/>
    <property type="match status" value="1"/>
</dbReference>
<evidence type="ECO:0000256" key="1">
    <source>
        <dbReference type="SAM" id="MobiDB-lite"/>
    </source>
</evidence>
<feature type="region of interest" description="Disordered" evidence="1">
    <location>
        <begin position="696"/>
        <end position="719"/>
    </location>
</feature>
<feature type="region of interest" description="Disordered" evidence="1">
    <location>
        <begin position="294"/>
        <end position="373"/>
    </location>
</feature>
<feature type="compositionally biased region" description="Polar residues" evidence="1">
    <location>
        <begin position="758"/>
        <end position="769"/>
    </location>
</feature>
<proteinExistence type="predicted"/>
<protein>
    <recommendedName>
        <fullName evidence="2">GBF-interacting protein 1 N-terminal domain-containing protein</fullName>
    </recommendedName>
</protein>
<dbReference type="InterPro" id="IPR009719">
    <property type="entry name" value="GIP1_N"/>
</dbReference>
<dbReference type="SUPFAM" id="SSF46934">
    <property type="entry name" value="UBA-like"/>
    <property type="match status" value="1"/>
</dbReference>
<dbReference type="PANTHER" id="PTHR46775:SF1">
    <property type="entry name" value="FLOCCULATION PROTEIN (DUF1296)"/>
    <property type="match status" value="1"/>
</dbReference>
<feature type="compositionally biased region" description="Low complexity" evidence="1">
    <location>
        <begin position="219"/>
        <end position="234"/>
    </location>
</feature>
<name>A0A484MQV5_9ASTE</name>
<evidence type="ECO:0000259" key="2">
    <source>
        <dbReference type="Pfam" id="PF06972"/>
    </source>
</evidence>
<feature type="compositionally biased region" description="Low complexity" evidence="1">
    <location>
        <begin position="875"/>
        <end position="885"/>
    </location>
</feature>
<dbReference type="OrthoDB" id="753279at2759"/>
<dbReference type="GO" id="GO:0051082">
    <property type="term" value="F:unfolded protein binding"/>
    <property type="evidence" value="ECO:0007669"/>
    <property type="project" value="TreeGrafter"/>
</dbReference>
<feature type="compositionally biased region" description="Pro residues" evidence="1">
    <location>
        <begin position="841"/>
        <end position="850"/>
    </location>
</feature>
<dbReference type="EMBL" id="OOIL02004257">
    <property type="protein sequence ID" value="VFQ90889.1"/>
    <property type="molecule type" value="Genomic_DNA"/>
</dbReference>
<feature type="compositionally biased region" description="Polar residues" evidence="1">
    <location>
        <begin position="128"/>
        <end position="147"/>
    </location>
</feature>
<feature type="region of interest" description="Disordered" evidence="1">
    <location>
        <begin position="821"/>
        <end position="892"/>
    </location>
</feature>
<evidence type="ECO:0000313" key="3">
    <source>
        <dbReference type="EMBL" id="VFQ90889.1"/>
    </source>
</evidence>
<dbReference type="Pfam" id="PF06972">
    <property type="entry name" value="GIP1_N"/>
    <property type="match status" value="1"/>
</dbReference>
<feature type="compositionally biased region" description="Low complexity" evidence="1">
    <location>
        <begin position="449"/>
        <end position="460"/>
    </location>
</feature>
<dbReference type="AlphaFoldDB" id="A0A484MQV5"/>
<sequence length="892" mass="94940">MSSGGGSSSTTSKNSSQAVGGAAARVSIPSGVSRTIQQIKEITGNHSEEEIYAMLKECSMDPNDTIARLIFQDTFHEVKRKRERKRENTNKDSVEPKGKPGLMGRGNKAERGNFSSRYASQDGIGGRNSASGKENGNVHNLEKSLSPTYVPHLKEEKSATRGSSASSPNELSVGASAPATSTVFGKLAGLPQQRAPTDAIKRPNVEERTRSNHGLAVHTSDSSTSFASVASSDTQLPASDPVPLASQDSKTVDALGGNKSERQSQCAAAAAIYNENKTTGQIEISEVCSNVQGKKPATFQGSGKNQPVISSQMDSSQGGSFSRPSSNYNNRSQAIGPQKAGHTKEWKPKATNSTLLPGSITDSSSEAPTVSVGPDIMLESRQDALETSEVTLEVQKKLDKVQISEVQHVIIPDHLHVPDAEKLGFCFGSFDAIYELSTSVNTTAENDQSPSHSESSAVSEETAREQFPSNEGALSSVDEADNSDNNPLSSSPEEAIASSKVGEISPSVPEYNEVKPENLQGDHQYSVVQTPPSYGFIPPILGSQTGPFESSESQARVSNFVIQQPFDPTSYYTQLYRSGVDCDGRISPFHPIGVQAKLNGNVAVMSPPTQQSIQEGGSTLVLSTAAATPLVTQAAAGLIQTSIAVPQPPLPALFRQPTGMHLPHFPANYIPYGHYFHPFYPPPAIHQFFSTGAFPQQPQAGSVYQQQPSPAPTPKYSLSQYNNNKQQQQQGGANAPNPTYIGLPGSYGPYGSATANFNPTLTTAGNPTSNEDRPASQFKENNNVYGGGQQSEGLGVWISAAGRDISSLHAGSFYNLPPHGQVTFSPTQPGHGTFAAGIYHPTPPITPPTGHPLLQQSQNISVPNEMAGPTSNIYQQQQQPQQHSQINWPGSY</sequence>
<evidence type="ECO:0000313" key="4">
    <source>
        <dbReference type="Proteomes" id="UP000595140"/>
    </source>
</evidence>
<gene>
    <name evidence="3" type="ORF">CCAM_LOCUS32665</name>
</gene>
<feature type="compositionally biased region" description="Polar residues" evidence="1">
    <location>
        <begin position="160"/>
        <end position="170"/>
    </location>
</feature>
<feature type="compositionally biased region" description="Polar residues" evidence="1">
    <location>
        <begin position="696"/>
        <end position="708"/>
    </location>
</feature>
<feature type="region of interest" description="Disordered" evidence="1">
    <location>
        <begin position="77"/>
        <end position="266"/>
    </location>
</feature>
<feature type="compositionally biased region" description="Low complexity" evidence="1">
    <location>
        <begin position="315"/>
        <end position="326"/>
    </location>
</feature>
<feature type="region of interest" description="Disordered" evidence="1">
    <location>
        <begin position="443"/>
        <end position="501"/>
    </location>
</feature>
<feature type="compositionally biased region" description="Polar residues" evidence="1">
    <location>
        <begin position="350"/>
        <end position="368"/>
    </location>
</feature>
<dbReference type="InterPro" id="IPR044277">
    <property type="entry name" value="GIP1"/>
</dbReference>
<feature type="compositionally biased region" description="Polar residues" evidence="1">
    <location>
        <begin position="299"/>
        <end position="314"/>
    </location>
</feature>
<feature type="region of interest" description="Disordered" evidence="1">
    <location>
        <begin position="1"/>
        <end position="33"/>
    </location>
</feature>
<feature type="compositionally biased region" description="Basic and acidic residues" evidence="1">
    <location>
        <begin position="85"/>
        <end position="98"/>
    </location>
</feature>
<feature type="region of interest" description="Disordered" evidence="1">
    <location>
        <begin position="758"/>
        <end position="788"/>
    </location>
</feature>
<feature type="compositionally biased region" description="Basic and acidic residues" evidence="1">
    <location>
        <begin position="199"/>
        <end position="210"/>
    </location>
</feature>
<feature type="domain" description="GBF-interacting protein 1 N-terminal" evidence="2">
    <location>
        <begin position="28"/>
        <end position="87"/>
    </location>
</feature>
<organism evidence="3 4">
    <name type="scientific">Cuscuta campestris</name>
    <dbReference type="NCBI Taxonomy" id="132261"/>
    <lineage>
        <taxon>Eukaryota</taxon>
        <taxon>Viridiplantae</taxon>
        <taxon>Streptophyta</taxon>
        <taxon>Embryophyta</taxon>
        <taxon>Tracheophyta</taxon>
        <taxon>Spermatophyta</taxon>
        <taxon>Magnoliopsida</taxon>
        <taxon>eudicotyledons</taxon>
        <taxon>Gunneridae</taxon>
        <taxon>Pentapetalae</taxon>
        <taxon>asterids</taxon>
        <taxon>lamiids</taxon>
        <taxon>Solanales</taxon>
        <taxon>Convolvulaceae</taxon>
        <taxon>Cuscuteae</taxon>
        <taxon>Cuscuta</taxon>
        <taxon>Cuscuta subgen. Grammica</taxon>
        <taxon>Cuscuta sect. Cleistogrammica</taxon>
    </lineage>
</organism>
<feature type="compositionally biased region" description="Low complexity" evidence="1">
    <location>
        <begin position="483"/>
        <end position="492"/>
    </location>
</feature>
<dbReference type="InterPro" id="IPR009060">
    <property type="entry name" value="UBA-like_sf"/>
</dbReference>
<keyword evidence="4" id="KW-1185">Reference proteome</keyword>